<organism evidence="1">
    <name type="scientific">marine sediment metagenome</name>
    <dbReference type="NCBI Taxonomy" id="412755"/>
    <lineage>
        <taxon>unclassified sequences</taxon>
        <taxon>metagenomes</taxon>
        <taxon>ecological metagenomes</taxon>
    </lineage>
</organism>
<proteinExistence type="predicted"/>
<gene>
    <name evidence="1" type="ORF">S06H3_13515</name>
</gene>
<comment type="caution">
    <text evidence="1">The sequence shown here is derived from an EMBL/GenBank/DDBJ whole genome shotgun (WGS) entry which is preliminary data.</text>
</comment>
<evidence type="ECO:0000313" key="1">
    <source>
        <dbReference type="EMBL" id="GAI15007.1"/>
    </source>
</evidence>
<sequence>YNLTGEFVEVYRTNIKALTWIPTASWEASIGTLAQHKIYCISFPRIERLNCLLHANWGHEVGHIIASEWIESNFDHLWQAEETQIRNKIEQEIQRNPPPVDPLFAKFVAQEMAAGQVNDAMQAAKQGLTELICDAIGVHLFGPAALAAAVEFSAPLSIDESPLKCDMYPPWRYRIRLMVKECEEDLKPHTIKLDSDEVNYPGPIIEPFYNWLRESIDLVQNRGDIQSIHATITTREAYRVIEANWERIRAEALKLLPQESREPYQLLQKVRAIEELVIRLEQDTLPNELGTWPDNSPVCLEDILNSAWVFKVKKMHQDPDWGSPDDFEKLFRLVLKAAEVSFVHSTFGPELKKLEK</sequence>
<dbReference type="EMBL" id="BARV01006600">
    <property type="protein sequence ID" value="GAI15007.1"/>
    <property type="molecule type" value="Genomic_DNA"/>
</dbReference>
<protein>
    <submittedName>
        <fullName evidence="1">Uncharacterized protein</fullName>
    </submittedName>
</protein>
<name>X1L6Q0_9ZZZZ</name>
<reference evidence="1" key="1">
    <citation type="journal article" date="2014" name="Front. Microbiol.">
        <title>High frequency of phylogenetically diverse reductive dehalogenase-homologous genes in deep subseafloor sedimentary metagenomes.</title>
        <authorList>
            <person name="Kawai M."/>
            <person name="Futagami T."/>
            <person name="Toyoda A."/>
            <person name="Takaki Y."/>
            <person name="Nishi S."/>
            <person name="Hori S."/>
            <person name="Arai W."/>
            <person name="Tsubouchi T."/>
            <person name="Morono Y."/>
            <person name="Uchiyama I."/>
            <person name="Ito T."/>
            <person name="Fujiyama A."/>
            <person name="Inagaki F."/>
            <person name="Takami H."/>
        </authorList>
    </citation>
    <scope>NUCLEOTIDE SEQUENCE</scope>
    <source>
        <strain evidence="1">Expedition CK06-06</strain>
    </source>
</reference>
<dbReference type="AlphaFoldDB" id="X1L6Q0"/>
<accession>X1L6Q0</accession>
<feature type="non-terminal residue" evidence="1">
    <location>
        <position position="1"/>
    </location>
</feature>